<proteinExistence type="predicted"/>
<evidence type="ECO:0000313" key="4">
    <source>
        <dbReference type="Proteomes" id="UP000546031"/>
    </source>
</evidence>
<feature type="region of interest" description="Disordered" evidence="1">
    <location>
        <begin position="96"/>
        <end position="143"/>
    </location>
</feature>
<dbReference type="Proteomes" id="UP000546031">
    <property type="component" value="Unassembled WGS sequence"/>
</dbReference>
<evidence type="ECO:0000256" key="1">
    <source>
        <dbReference type="SAM" id="MobiDB-lite"/>
    </source>
</evidence>
<evidence type="ECO:0000313" key="3">
    <source>
        <dbReference type="EMBL" id="NVE94109.1"/>
    </source>
</evidence>
<feature type="chain" id="PRO_5033005119" description="Peptidylprolyl isomerase" evidence="2">
    <location>
        <begin position="23"/>
        <end position="227"/>
    </location>
</feature>
<dbReference type="RefSeq" id="WP_176272422.1">
    <property type="nucleotide sequence ID" value="NZ_JABWTA010000001.1"/>
</dbReference>
<evidence type="ECO:0000256" key="2">
    <source>
        <dbReference type="SAM" id="SignalP"/>
    </source>
</evidence>
<dbReference type="AlphaFoldDB" id="A0A850H8J8"/>
<gene>
    <name evidence="3" type="ORF">HUO12_04270</name>
</gene>
<name>A0A850H8J8_9SPHN</name>
<accession>A0A850H8J8</accession>
<organism evidence="3 4">
    <name type="scientific">Altererythrobacter lutimaris</name>
    <dbReference type="NCBI Taxonomy" id="2743979"/>
    <lineage>
        <taxon>Bacteria</taxon>
        <taxon>Pseudomonadati</taxon>
        <taxon>Pseudomonadota</taxon>
        <taxon>Alphaproteobacteria</taxon>
        <taxon>Sphingomonadales</taxon>
        <taxon>Erythrobacteraceae</taxon>
        <taxon>Altererythrobacter</taxon>
    </lineage>
</organism>
<dbReference type="EMBL" id="JABWTA010000001">
    <property type="protein sequence ID" value="NVE94109.1"/>
    <property type="molecule type" value="Genomic_DNA"/>
</dbReference>
<sequence>MAWVKIWAASAAAMALAVPASAAGYLKIPDIDGESKPAGDGVETEDIGFTAKGEAASGTEQHYYTIRLEDATVSDAKGSKTVAPVRWMAPESIREGTRDAATGRATGKRQHKAVTLAKDDEKASSQRMRASTATTSAGGSGGGKAKVGDLVMVKYVDTVSYTPPKDRSGPGTVQIAASLPGCRVGQRFSHVLIGEDGGEEVRLGDVQVSQCASETVTITYEVIQRPV</sequence>
<comment type="caution">
    <text evidence="3">The sequence shown here is derived from an EMBL/GenBank/DDBJ whole genome shotgun (WGS) entry which is preliminary data.</text>
</comment>
<feature type="signal peptide" evidence="2">
    <location>
        <begin position="1"/>
        <end position="22"/>
    </location>
</feature>
<keyword evidence="2" id="KW-0732">Signal</keyword>
<evidence type="ECO:0008006" key="5">
    <source>
        <dbReference type="Google" id="ProtNLM"/>
    </source>
</evidence>
<keyword evidence="4" id="KW-1185">Reference proteome</keyword>
<protein>
    <recommendedName>
        <fullName evidence="5">Peptidylprolyl isomerase</fullName>
    </recommendedName>
</protein>
<reference evidence="3 4" key="1">
    <citation type="submission" date="2020-06" db="EMBL/GenBank/DDBJ databases">
        <title>Altererythrobacter lutimaris sp. nov., a marine bacterium isolated from a tidal flat.</title>
        <authorList>
            <person name="Kim D."/>
            <person name="Yoo Y."/>
            <person name="Kim J.-J."/>
        </authorList>
    </citation>
    <scope>NUCLEOTIDE SEQUENCE [LARGE SCALE GENOMIC DNA]</scope>
    <source>
        <strain evidence="3 4">JGD-16</strain>
    </source>
</reference>